<dbReference type="Gene3D" id="3.40.50.10860">
    <property type="entry name" value="Leucine Dehydrogenase, chain A, domain 1"/>
    <property type="match status" value="1"/>
</dbReference>
<evidence type="ECO:0000256" key="1">
    <source>
        <dbReference type="ARBA" id="ARBA00004871"/>
    </source>
</evidence>
<dbReference type="GO" id="GO:0009423">
    <property type="term" value="P:chorismate biosynthetic process"/>
    <property type="evidence" value="ECO:0007669"/>
    <property type="project" value="UniProtKB-UniRule"/>
</dbReference>
<comment type="caution">
    <text evidence="8">Lacks conserved residue(s) required for the propagation of feature annotation.</text>
</comment>
<keyword evidence="3 8" id="KW-0028">Amino-acid biosynthesis</keyword>
<dbReference type="RefSeq" id="WP_005871228.1">
    <property type="nucleotide sequence ID" value="NZ_ACYG01000024.1"/>
</dbReference>
<dbReference type="InterPro" id="IPR046346">
    <property type="entry name" value="Aminoacid_DH-like_N_sf"/>
</dbReference>
<dbReference type="UniPathway" id="UPA00053">
    <property type="reaction ID" value="UER00087"/>
</dbReference>
<dbReference type="AlphaFoldDB" id="C8PHP8"/>
<feature type="binding site" evidence="8">
    <location>
        <position position="75"/>
    </location>
    <ligand>
        <name>NADP(+)</name>
        <dbReference type="ChEBI" id="CHEBI:58349"/>
    </ligand>
</feature>
<dbReference type="NCBIfam" id="TIGR00507">
    <property type="entry name" value="aroE"/>
    <property type="match status" value="1"/>
</dbReference>
<feature type="binding site" evidence="8">
    <location>
        <position position="205"/>
    </location>
    <ligand>
        <name>shikimate</name>
        <dbReference type="ChEBI" id="CHEBI:36208"/>
    </ligand>
</feature>
<organism evidence="10 11">
    <name type="scientific">Campylobacter gracilis RM3268</name>
    <dbReference type="NCBI Taxonomy" id="553220"/>
    <lineage>
        <taxon>Bacteria</taxon>
        <taxon>Pseudomonadati</taxon>
        <taxon>Campylobacterota</taxon>
        <taxon>Epsilonproteobacteria</taxon>
        <taxon>Campylobacterales</taxon>
        <taxon>Campylobacteraceae</taxon>
        <taxon>Campylobacter</taxon>
    </lineage>
</organism>
<dbReference type="InterPro" id="IPR013708">
    <property type="entry name" value="Shikimate_DH-bd_N"/>
</dbReference>
<dbReference type="NCBIfam" id="NF001316">
    <property type="entry name" value="PRK00258.2-5"/>
    <property type="match status" value="1"/>
</dbReference>
<dbReference type="STRING" id="824.CGRAC_1851"/>
<keyword evidence="4 8" id="KW-0521">NADP</keyword>
<comment type="subunit">
    <text evidence="8">Homodimer.</text>
</comment>
<evidence type="ECO:0000256" key="6">
    <source>
        <dbReference type="ARBA" id="ARBA00023141"/>
    </source>
</evidence>
<evidence type="ECO:0000256" key="7">
    <source>
        <dbReference type="ARBA" id="ARBA00049442"/>
    </source>
</evidence>
<evidence type="ECO:0000256" key="5">
    <source>
        <dbReference type="ARBA" id="ARBA00023002"/>
    </source>
</evidence>
<dbReference type="SUPFAM" id="SSF53223">
    <property type="entry name" value="Aminoacid dehydrogenase-like, N-terminal domain"/>
    <property type="match status" value="1"/>
</dbReference>
<dbReference type="EMBL" id="ACYG01000024">
    <property type="protein sequence ID" value="EEV17662.1"/>
    <property type="molecule type" value="Genomic_DNA"/>
</dbReference>
<comment type="function">
    <text evidence="8">Involved in the biosynthesis of the chorismate, which leads to the biosynthesis of aromatic amino acids. Catalyzes the reversible NADPH linked reduction of 3-dehydroshikimate (DHSA) to yield shikimate (SA).</text>
</comment>
<dbReference type="Proteomes" id="UP000005709">
    <property type="component" value="Unassembled WGS sequence"/>
</dbReference>
<evidence type="ECO:0000256" key="2">
    <source>
        <dbReference type="ARBA" id="ARBA00012962"/>
    </source>
</evidence>
<dbReference type="CDD" id="cd01065">
    <property type="entry name" value="NAD_bind_Shikimate_DH"/>
    <property type="match status" value="1"/>
</dbReference>
<gene>
    <name evidence="8 10" type="primary">aroE</name>
    <name evidence="10" type="ORF">CAMGR0001_0494</name>
</gene>
<feature type="binding site" evidence="8">
    <location>
        <position position="225"/>
    </location>
    <ligand>
        <name>NADP(+)</name>
        <dbReference type="ChEBI" id="CHEBI:58349"/>
    </ligand>
</feature>
<feature type="binding site" evidence="8">
    <location>
        <position position="203"/>
    </location>
    <ligand>
        <name>NADP(+)</name>
        <dbReference type="ChEBI" id="CHEBI:58349"/>
    </ligand>
</feature>
<dbReference type="PANTHER" id="PTHR21089">
    <property type="entry name" value="SHIKIMATE DEHYDROGENASE"/>
    <property type="match status" value="1"/>
</dbReference>
<dbReference type="InterPro" id="IPR011342">
    <property type="entry name" value="Shikimate_DH"/>
</dbReference>
<dbReference type="InterPro" id="IPR036291">
    <property type="entry name" value="NAD(P)-bd_dom_sf"/>
</dbReference>
<dbReference type="GO" id="GO:0004764">
    <property type="term" value="F:shikimate 3-dehydrogenase (NADP+) activity"/>
    <property type="evidence" value="ECO:0007669"/>
    <property type="project" value="UniProtKB-UniRule"/>
</dbReference>
<feature type="binding site" evidence="8">
    <location>
        <begin position="14"/>
        <end position="16"/>
    </location>
    <ligand>
        <name>shikimate</name>
        <dbReference type="ChEBI" id="CHEBI:36208"/>
    </ligand>
</feature>
<reference evidence="10 11" key="1">
    <citation type="submission" date="2009-07" db="EMBL/GenBank/DDBJ databases">
        <authorList>
            <person name="Madupu R."/>
            <person name="Sebastian Y."/>
            <person name="Durkin A.S."/>
            <person name="Torralba M."/>
            <person name="Methe B."/>
            <person name="Sutton G.G."/>
            <person name="Strausberg R.L."/>
            <person name="Nelson K.E."/>
        </authorList>
    </citation>
    <scope>NUCLEOTIDE SEQUENCE [LARGE SCALE GENOMIC DNA]</scope>
    <source>
        <strain evidence="10 11">RM3268</strain>
    </source>
</reference>
<keyword evidence="5 8" id="KW-0560">Oxidoreductase</keyword>
<comment type="pathway">
    <text evidence="1 8">Metabolic intermediate biosynthesis; chorismate biosynthesis; chorismate from D-erythrose 4-phosphate and phosphoenolpyruvate: step 4/7.</text>
</comment>
<dbReference type="Pfam" id="PF08501">
    <property type="entry name" value="Shikimate_dh_N"/>
    <property type="match status" value="1"/>
</dbReference>
<keyword evidence="11" id="KW-1185">Reference proteome</keyword>
<evidence type="ECO:0000256" key="4">
    <source>
        <dbReference type="ARBA" id="ARBA00022857"/>
    </source>
</evidence>
<name>C8PHP8_9BACT</name>
<proteinExistence type="inferred from homology"/>
<protein>
    <recommendedName>
        <fullName evidence="2 8">Shikimate dehydrogenase (NADP(+))</fullName>
        <shortName evidence="8">SDH</shortName>
        <ecNumber evidence="2 8">1.1.1.25</ecNumber>
    </recommendedName>
</protein>
<evidence type="ECO:0000259" key="9">
    <source>
        <dbReference type="Pfam" id="PF08501"/>
    </source>
</evidence>
<feature type="domain" description="Shikimate dehydrogenase substrate binding N-terminal" evidence="9">
    <location>
        <begin position="6"/>
        <end position="86"/>
    </location>
</feature>
<dbReference type="PANTHER" id="PTHR21089:SF1">
    <property type="entry name" value="BIFUNCTIONAL 3-DEHYDROQUINATE DEHYDRATASE_SHIKIMATE DEHYDROGENASE, CHLOROPLASTIC"/>
    <property type="match status" value="1"/>
</dbReference>
<feature type="binding site" evidence="8">
    <location>
        <position position="59"/>
    </location>
    <ligand>
        <name>shikimate</name>
        <dbReference type="ChEBI" id="CHEBI:36208"/>
    </ligand>
</feature>
<feature type="binding site" evidence="8">
    <location>
        <position position="232"/>
    </location>
    <ligand>
        <name>shikimate</name>
        <dbReference type="ChEBI" id="CHEBI:36208"/>
    </ligand>
</feature>
<dbReference type="EC" id="1.1.1.25" evidence="2 8"/>
<feature type="active site" description="Proton acceptor" evidence="8">
    <location>
        <position position="63"/>
    </location>
</feature>
<feature type="binding site" evidence="8">
    <location>
        <position position="99"/>
    </location>
    <ligand>
        <name>shikimate</name>
        <dbReference type="ChEBI" id="CHEBI:36208"/>
    </ligand>
</feature>
<evidence type="ECO:0000313" key="10">
    <source>
        <dbReference type="EMBL" id="EEV17662.1"/>
    </source>
</evidence>
<dbReference type="SUPFAM" id="SSF51735">
    <property type="entry name" value="NAD(P)-binding Rossmann-fold domains"/>
    <property type="match status" value="1"/>
</dbReference>
<dbReference type="GO" id="GO:0019632">
    <property type="term" value="P:shikimate metabolic process"/>
    <property type="evidence" value="ECO:0007669"/>
    <property type="project" value="InterPro"/>
</dbReference>
<dbReference type="eggNOG" id="COG0169">
    <property type="taxonomic scope" value="Bacteria"/>
</dbReference>
<sequence>MDRFAVFGNPIAHSLSPLLHNYAIKFLALDAYYGRVLLQHGEELRAKFEALKLAGANITVPFKLDAFKACDILSEAAQKIGSVNTLVLKGDALQGFNTDAQGFFCAILGFGEIRNALILGAGGTTRAIGYALSKNGVKFDILNRSAKDFDFGCEEFFSYENFKSKDYDLIVNATGAGLKDDALPAPEGVIDEILSRAKFAFDAIYGKQTPFLQAACAKNLPAKDGKEMLINQGALAFNLFFGGKFDLAEIVSLMSHAANLR</sequence>
<evidence type="ECO:0000256" key="3">
    <source>
        <dbReference type="ARBA" id="ARBA00022605"/>
    </source>
</evidence>
<dbReference type="GO" id="GO:0005829">
    <property type="term" value="C:cytosol"/>
    <property type="evidence" value="ECO:0007669"/>
    <property type="project" value="TreeGrafter"/>
</dbReference>
<comment type="caution">
    <text evidence="10">The sequence shown here is derived from an EMBL/GenBank/DDBJ whole genome shotgun (WGS) entry which is preliminary data.</text>
</comment>
<dbReference type="GO" id="GO:0009073">
    <property type="term" value="P:aromatic amino acid family biosynthetic process"/>
    <property type="evidence" value="ECO:0007669"/>
    <property type="project" value="UniProtKB-KW"/>
</dbReference>
<accession>C8PHP8</accession>
<comment type="catalytic activity">
    <reaction evidence="7 8">
        <text>shikimate + NADP(+) = 3-dehydroshikimate + NADPH + H(+)</text>
        <dbReference type="Rhea" id="RHEA:17737"/>
        <dbReference type="ChEBI" id="CHEBI:15378"/>
        <dbReference type="ChEBI" id="CHEBI:16630"/>
        <dbReference type="ChEBI" id="CHEBI:36208"/>
        <dbReference type="ChEBI" id="CHEBI:57783"/>
        <dbReference type="ChEBI" id="CHEBI:58349"/>
        <dbReference type="EC" id="1.1.1.25"/>
    </reaction>
</comment>
<comment type="similarity">
    <text evidence="8">Belongs to the shikimate dehydrogenase family.</text>
</comment>
<keyword evidence="6 8" id="KW-0057">Aromatic amino acid biosynthesis</keyword>
<evidence type="ECO:0000313" key="11">
    <source>
        <dbReference type="Proteomes" id="UP000005709"/>
    </source>
</evidence>
<dbReference type="HAMAP" id="MF_00222">
    <property type="entry name" value="Shikimate_DH_AroE"/>
    <property type="match status" value="1"/>
</dbReference>
<dbReference type="OrthoDB" id="9792692at2"/>
<dbReference type="GO" id="GO:0050661">
    <property type="term" value="F:NADP binding"/>
    <property type="evidence" value="ECO:0007669"/>
    <property type="project" value="InterPro"/>
</dbReference>
<dbReference type="GO" id="GO:0008652">
    <property type="term" value="P:amino acid biosynthetic process"/>
    <property type="evidence" value="ECO:0007669"/>
    <property type="project" value="UniProtKB-KW"/>
</dbReference>
<dbReference type="Gene3D" id="3.40.50.720">
    <property type="entry name" value="NAD(P)-binding Rossmann-like Domain"/>
    <property type="match status" value="1"/>
</dbReference>
<feature type="binding site" evidence="8">
    <location>
        <position position="84"/>
    </location>
    <ligand>
        <name>shikimate</name>
        <dbReference type="ChEBI" id="CHEBI:36208"/>
    </ligand>
</feature>
<dbReference type="InterPro" id="IPR022893">
    <property type="entry name" value="Shikimate_DH_fam"/>
</dbReference>
<evidence type="ECO:0000256" key="8">
    <source>
        <dbReference type="HAMAP-Rule" id="MF_00222"/>
    </source>
</evidence>